<evidence type="ECO:0000313" key="3">
    <source>
        <dbReference type="Proteomes" id="UP000324222"/>
    </source>
</evidence>
<proteinExistence type="predicted"/>
<sequence length="96" mass="10899">MPEAPAPWGILRKDWWNRTRYRYDIVIGARSPPEKISMNFHAMCVRGEAVAILAVAILVVMVVAVVVVVTVRRVKINRGLNDTMGIRQSRAQDREL</sequence>
<reference evidence="2 3" key="1">
    <citation type="submission" date="2019-05" db="EMBL/GenBank/DDBJ databases">
        <title>Another draft genome of Portunus trituberculatus and its Hox gene families provides insights of decapod evolution.</title>
        <authorList>
            <person name="Jeong J.-H."/>
            <person name="Song I."/>
            <person name="Kim S."/>
            <person name="Choi T."/>
            <person name="Kim D."/>
            <person name="Ryu S."/>
            <person name="Kim W."/>
        </authorList>
    </citation>
    <scope>NUCLEOTIDE SEQUENCE [LARGE SCALE GENOMIC DNA]</scope>
    <source>
        <tissue evidence="2">Muscle</tissue>
    </source>
</reference>
<evidence type="ECO:0000256" key="1">
    <source>
        <dbReference type="SAM" id="Phobius"/>
    </source>
</evidence>
<accession>A0A5B7FN10</accession>
<dbReference type="Proteomes" id="UP000324222">
    <property type="component" value="Unassembled WGS sequence"/>
</dbReference>
<evidence type="ECO:0000313" key="2">
    <source>
        <dbReference type="EMBL" id="MPC49080.1"/>
    </source>
</evidence>
<dbReference type="AlphaFoldDB" id="A0A5B7FN10"/>
<keyword evidence="1" id="KW-0812">Transmembrane</keyword>
<keyword evidence="3" id="KW-1185">Reference proteome</keyword>
<name>A0A5B7FN10_PORTR</name>
<keyword evidence="1" id="KW-0472">Membrane</keyword>
<gene>
    <name evidence="2" type="ORF">E2C01_042874</name>
</gene>
<protein>
    <submittedName>
        <fullName evidence="2">Uncharacterized protein</fullName>
    </submittedName>
</protein>
<organism evidence="2 3">
    <name type="scientific">Portunus trituberculatus</name>
    <name type="common">Swimming crab</name>
    <name type="synonym">Neptunus trituberculatus</name>
    <dbReference type="NCBI Taxonomy" id="210409"/>
    <lineage>
        <taxon>Eukaryota</taxon>
        <taxon>Metazoa</taxon>
        <taxon>Ecdysozoa</taxon>
        <taxon>Arthropoda</taxon>
        <taxon>Crustacea</taxon>
        <taxon>Multicrustacea</taxon>
        <taxon>Malacostraca</taxon>
        <taxon>Eumalacostraca</taxon>
        <taxon>Eucarida</taxon>
        <taxon>Decapoda</taxon>
        <taxon>Pleocyemata</taxon>
        <taxon>Brachyura</taxon>
        <taxon>Eubrachyura</taxon>
        <taxon>Portunoidea</taxon>
        <taxon>Portunidae</taxon>
        <taxon>Portuninae</taxon>
        <taxon>Portunus</taxon>
    </lineage>
</organism>
<feature type="transmembrane region" description="Helical" evidence="1">
    <location>
        <begin position="49"/>
        <end position="71"/>
    </location>
</feature>
<keyword evidence="1" id="KW-1133">Transmembrane helix</keyword>
<dbReference type="EMBL" id="VSRR010008659">
    <property type="protein sequence ID" value="MPC49080.1"/>
    <property type="molecule type" value="Genomic_DNA"/>
</dbReference>
<comment type="caution">
    <text evidence="2">The sequence shown here is derived from an EMBL/GenBank/DDBJ whole genome shotgun (WGS) entry which is preliminary data.</text>
</comment>